<dbReference type="KEGG" id="cpb:Cphamn1_2005"/>
<proteinExistence type="predicted"/>
<evidence type="ECO:0000313" key="2">
    <source>
        <dbReference type="EMBL" id="ACE04915.1"/>
    </source>
</evidence>
<dbReference type="HOGENOM" id="CLU_2914019_0_0_10"/>
<sequence length="61" mass="6646">MYPAPFLKTGKKLKTTDSHAGLDPASMHTLAPTMDSRVKHGNDRKGKVSRPCTPFISSFGE</sequence>
<feature type="region of interest" description="Disordered" evidence="1">
    <location>
        <begin position="15"/>
        <end position="61"/>
    </location>
</feature>
<evidence type="ECO:0000256" key="1">
    <source>
        <dbReference type="SAM" id="MobiDB-lite"/>
    </source>
</evidence>
<organism evidence="2">
    <name type="scientific">Chlorobium phaeobacteroides (strain BS1)</name>
    <dbReference type="NCBI Taxonomy" id="331678"/>
    <lineage>
        <taxon>Bacteria</taxon>
        <taxon>Pseudomonadati</taxon>
        <taxon>Chlorobiota</taxon>
        <taxon>Chlorobiia</taxon>
        <taxon>Chlorobiales</taxon>
        <taxon>Chlorobiaceae</taxon>
        <taxon>Chlorobium/Pelodictyon group</taxon>
        <taxon>Chlorobium</taxon>
    </lineage>
</organism>
<feature type="compositionally biased region" description="Basic and acidic residues" evidence="1">
    <location>
        <begin position="36"/>
        <end position="46"/>
    </location>
</feature>
<protein>
    <submittedName>
        <fullName evidence="2">Uncharacterized protein</fullName>
    </submittedName>
</protein>
<reference evidence="2" key="1">
    <citation type="submission" date="2008-06" db="EMBL/GenBank/DDBJ databases">
        <title>Complete sequence of Chlorobium phaeobacteroides BS1.</title>
        <authorList>
            <consortium name="US DOE Joint Genome Institute"/>
            <person name="Lucas S."/>
            <person name="Copeland A."/>
            <person name="Lapidus A."/>
            <person name="Glavina del Rio T."/>
            <person name="Dalin E."/>
            <person name="Tice H."/>
            <person name="Bruce D."/>
            <person name="Goodwin L."/>
            <person name="Pitluck S."/>
            <person name="Schmutz J."/>
            <person name="Larimer F."/>
            <person name="Land M."/>
            <person name="Hauser L."/>
            <person name="Kyrpides N."/>
            <person name="Ovchinnikova G."/>
            <person name="Li T."/>
            <person name="Liu Z."/>
            <person name="Zhao F."/>
            <person name="Overmann J."/>
            <person name="Bryant D.A."/>
            <person name="Richardson P."/>
        </authorList>
    </citation>
    <scope>NUCLEOTIDE SEQUENCE [LARGE SCALE GENOMIC DNA]</scope>
    <source>
        <strain evidence="2">BS1</strain>
    </source>
</reference>
<dbReference type="AlphaFoldDB" id="B3EMH6"/>
<gene>
    <name evidence="2" type="ordered locus">Cphamn1_2005</name>
</gene>
<dbReference type="EMBL" id="CP001101">
    <property type="protein sequence ID" value="ACE04915.1"/>
    <property type="molecule type" value="Genomic_DNA"/>
</dbReference>
<accession>B3EMH6</accession>
<name>B3EMH6_CHLPB</name>